<keyword evidence="6 7" id="KW-0804">Transcription</keyword>
<comment type="similarity">
    <text evidence="7">Belongs to the MraZ family.</text>
</comment>
<dbReference type="eggNOG" id="COG2001">
    <property type="taxonomic scope" value="Bacteria"/>
</dbReference>
<dbReference type="RefSeq" id="WP_052566002.1">
    <property type="nucleotide sequence ID" value="NZ_JQKF01000014.1"/>
</dbReference>
<dbReference type="InterPro" id="IPR035642">
    <property type="entry name" value="MraZ_N"/>
</dbReference>
<evidence type="ECO:0000256" key="6">
    <source>
        <dbReference type="ARBA" id="ARBA00023163"/>
    </source>
</evidence>
<keyword evidence="10" id="KW-1185">Reference proteome</keyword>
<proteinExistence type="inferred from homology"/>
<dbReference type="GO" id="GO:0009295">
    <property type="term" value="C:nucleoid"/>
    <property type="evidence" value="ECO:0007669"/>
    <property type="project" value="UniProtKB-SubCell"/>
</dbReference>
<dbReference type="SUPFAM" id="SSF89447">
    <property type="entry name" value="AbrB/MazE/MraZ-like"/>
    <property type="match status" value="1"/>
</dbReference>
<dbReference type="PANTHER" id="PTHR34701">
    <property type="entry name" value="TRANSCRIPTIONAL REGULATOR MRAZ"/>
    <property type="match status" value="1"/>
</dbReference>
<dbReference type="GO" id="GO:0005737">
    <property type="term" value="C:cytoplasm"/>
    <property type="evidence" value="ECO:0007669"/>
    <property type="project" value="UniProtKB-UniRule"/>
</dbReference>
<comment type="subunit">
    <text evidence="7">Forms oligomers.</text>
</comment>
<dbReference type="GO" id="GO:2000143">
    <property type="term" value="P:negative regulation of DNA-templated transcription initiation"/>
    <property type="evidence" value="ECO:0007669"/>
    <property type="project" value="TreeGrafter"/>
</dbReference>
<comment type="caution">
    <text evidence="9">The sequence shown here is derived from an EMBL/GenBank/DDBJ whole genome shotgun (WGS) entry which is preliminary data.</text>
</comment>
<dbReference type="CDD" id="cd16320">
    <property type="entry name" value="MraZ_N"/>
    <property type="match status" value="1"/>
</dbReference>
<keyword evidence="2 7" id="KW-0963">Cytoplasm</keyword>
<dbReference type="CDD" id="cd16321">
    <property type="entry name" value="MraZ_C"/>
    <property type="match status" value="1"/>
</dbReference>
<dbReference type="InterPro" id="IPR035644">
    <property type="entry name" value="MraZ_C"/>
</dbReference>
<keyword evidence="5 7" id="KW-0238">DNA-binding</keyword>
<dbReference type="InterPro" id="IPR037914">
    <property type="entry name" value="SpoVT-AbrB_sf"/>
</dbReference>
<evidence type="ECO:0000256" key="4">
    <source>
        <dbReference type="ARBA" id="ARBA00023015"/>
    </source>
</evidence>
<dbReference type="InterPro" id="IPR003444">
    <property type="entry name" value="MraZ"/>
</dbReference>
<evidence type="ECO:0000256" key="5">
    <source>
        <dbReference type="ARBA" id="ARBA00023125"/>
    </source>
</evidence>
<dbReference type="STRING" id="1121877.FEAC_15810"/>
<evidence type="ECO:0000313" key="10">
    <source>
        <dbReference type="Proteomes" id="UP000032336"/>
    </source>
</evidence>
<dbReference type="PROSITE" id="PS51740">
    <property type="entry name" value="SPOVT_ABRB"/>
    <property type="match status" value="2"/>
</dbReference>
<evidence type="ECO:0000256" key="7">
    <source>
        <dbReference type="HAMAP-Rule" id="MF_01008"/>
    </source>
</evidence>
<evidence type="ECO:0000259" key="8">
    <source>
        <dbReference type="PROSITE" id="PS51740"/>
    </source>
</evidence>
<keyword evidence="4 7" id="KW-0805">Transcription regulation</keyword>
<protein>
    <recommendedName>
        <fullName evidence="1 7">Transcriptional regulator MraZ</fullName>
    </recommendedName>
</protein>
<dbReference type="GO" id="GO:0000976">
    <property type="term" value="F:transcription cis-regulatory region binding"/>
    <property type="evidence" value="ECO:0007669"/>
    <property type="project" value="TreeGrafter"/>
</dbReference>
<evidence type="ECO:0000256" key="2">
    <source>
        <dbReference type="ARBA" id="ARBA00022490"/>
    </source>
</evidence>
<evidence type="ECO:0000256" key="3">
    <source>
        <dbReference type="ARBA" id="ARBA00022737"/>
    </source>
</evidence>
<dbReference type="AlphaFoldDB" id="A0A0D8FWL5"/>
<sequence length="147" mass="16891">MERAVESVWQTGEVKAKFFGGYTHSLDLKGRLTLPARFRSSFSDRCYATPSQYGDPCIVIWTVEDFATFVNAVPPLSWDESIERRRLRDWGRQAFELEIDRLGRVGLPQPLRTLVGLEREVLVNGAFGTIELWDPVRWADYQDGAHE</sequence>
<dbReference type="GeneID" id="78372761"/>
<gene>
    <name evidence="7 9" type="primary">mraZ</name>
    <name evidence="9" type="ORF">FEAC_15810</name>
</gene>
<reference evidence="9 10" key="1">
    <citation type="submission" date="2015-01" db="EMBL/GenBank/DDBJ databases">
        <title>Draft genome of the acidophilic iron oxidizer Ferrimicrobium acidiphilum strain T23.</title>
        <authorList>
            <person name="Poehlein A."/>
            <person name="Eisen S."/>
            <person name="Schloemann M."/>
            <person name="Johnson B.D."/>
            <person name="Daniel R."/>
            <person name="Muehling M."/>
        </authorList>
    </citation>
    <scope>NUCLEOTIDE SEQUENCE [LARGE SCALE GENOMIC DNA]</scope>
    <source>
        <strain evidence="9 10">T23</strain>
    </source>
</reference>
<dbReference type="InterPro" id="IPR038619">
    <property type="entry name" value="MraZ_sf"/>
</dbReference>
<dbReference type="HAMAP" id="MF_01008">
    <property type="entry name" value="MraZ"/>
    <property type="match status" value="1"/>
</dbReference>
<evidence type="ECO:0000313" key="9">
    <source>
        <dbReference type="EMBL" id="KJE76652.1"/>
    </source>
</evidence>
<dbReference type="GO" id="GO:0003700">
    <property type="term" value="F:DNA-binding transcription factor activity"/>
    <property type="evidence" value="ECO:0007669"/>
    <property type="project" value="UniProtKB-UniRule"/>
</dbReference>
<name>A0A0D8FWL5_9ACTN</name>
<dbReference type="Gene3D" id="3.40.1550.20">
    <property type="entry name" value="Transcriptional regulator MraZ domain"/>
    <property type="match status" value="1"/>
</dbReference>
<evidence type="ECO:0000256" key="1">
    <source>
        <dbReference type="ARBA" id="ARBA00013860"/>
    </source>
</evidence>
<feature type="domain" description="SpoVT-AbrB" evidence="8">
    <location>
        <begin position="94"/>
        <end position="137"/>
    </location>
</feature>
<feature type="domain" description="SpoVT-AbrB" evidence="8">
    <location>
        <begin position="21"/>
        <end position="65"/>
    </location>
</feature>
<organism evidence="9 10">
    <name type="scientific">Ferrimicrobium acidiphilum DSM 19497</name>
    <dbReference type="NCBI Taxonomy" id="1121877"/>
    <lineage>
        <taxon>Bacteria</taxon>
        <taxon>Bacillati</taxon>
        <taxon>Actinomycetota</taxon>
        <taxon>Acidimicrobiia</taxon>
        <taxon>Acidimicrobiales</taxon>
        <taxon>Acidimicrobiaceae</taxon>
        <taxon>Ferrimicrobium</taxon>
    </lineage>
</organism>
<comment type="subcellular location">
    <subcellularLocation>
        <location evidence="7">Cytoplasm</location>
        <location evidence="7">Nucleoid</location>
    </subcellularLocation>
</comment>
<keyword evidence="3" id="KW-0677">Repeat</keyword>
<dbReference type="PANTHER" id="PTHR34701:SF1">
    <property type="entry name" value="TRANSCRIPTIONAL REGULATOR MRAZ"/>
    <property type="match status" value="1"/>
</dbReference>
<dbReference type="Proteomes" id="UP000032336">
    <property type="component" value="Unassembled WGS sequence"/>
</dbReference>
<dbReference type="InterPro" id="IPR007159">
    <property type="entry name" value="SpoVT-AbrB_dom"/>
</dbReference>
<dbReference type="Pfam" id="PF02381">
    <property type="entry name" value="MraZ"/>
    <property type="match status" value="2"/>
</dbReference>
<accession>A0A0D8FWL5</accession>
<dbReference type="EMBL" id="JXUW01000013">
    <property type="protein sequence ID" value="KJE76652.1"/>
    <property type="molecule type" value="Genomic_DNA"/>
</dbReference>
<dbReference type="InterPro" id="IPR020603">
    <property type="entry name" value="MraZ_dom"/>
</dbReference>